<dbReference type="InterPro" id="IPR000631">
    <property type="entry name" value="CARKD"/>
</dbReference>
<dbReference type="PROSITE" id="PS01050">
    <property type="entry name" value="YJEF_C_2"/>
    <property type="match status" value="1"/>
</dbReference>
<evidence type="ECO:0000256" key="2">
    <source>
        <dbReference type="ARBA" id="ARBA00022840"/>
    </source>
</evidence>
<keyword evidence="4 6" id="KW-0520">NAD</keyword>
<dbReference type="EC" id="4.2.1.136" evidence="6"/>
<comment type="cofactor">
    <cofactor evidence="6">
        <name>Mg(2+)</name>
        <dbReference type="ChEBI" id="CHEBI:18420"/>
    </cofactor>
</comment>
<dbReference type="SUPFAM" id="SSF53613">
    <property type="entry name" value="Ribokinase-like"/>
    <property type="match status" value="1"/>
</dbReference>
<dbReference type="CDD" id="cd01171">
    <property type="entry name" value="YXKO-related"/>
    <property type="match status" value="1"/>
</dbReference>
<dbReference type="InterPro" id="IPR017953">
    <property type="entry name" value="Carbohydrate_kinase_pred_CS"/>
</dbReference>
<dbReference type="NCBIfam" id="TIGR00196">
    <property type="entry name" value="yjeF_cterm"/>
    <property type="match status" value="1"/>
</dbReference>
<reference evidence="8 9" key="1">
    <citation type="journal article" date="2016" name="Nat. Commun.">
        <title>Thousands of microbial genomes shed light on interconnected biogeochemical processes in an aquifer system.</title>
        <authorList>
            <person name="Anantharaman K."/>
            <person name="Brown C.T."/>
            <person name="Hug L.A."/>
            <person name="Sharon I."/>
            <person name="Castelle C.J."/>
            <person name="Probst A.J."/>
            <person name="Thomas B.C."/>
            <person name="Singh A."/>
            <person name="Wilkins M.J."/>
            <person name="Karaoz U."/>
            <person name="Brodie E.L."/>
            <person name="Williams K.H."/>
            <person name="Hubbard S.S."/>
            <person name="Banfield J.F."/>
        </authorList>
    </citation>
    <scope>NUCLEOTIDE SEQUENCE [LARGE SCALE GENOMIC DNA]</scope>
</reference>
<dbReference type="GO" id="GO:0052855">
    <property type="term" value="F:ADP-dependent NAD(P)H-hydrate dehydratase activity"/>
    <property type="evidence" value="ECO:0007669"/>
    <property type="project" value="UniProtKB-UniRule"/>
</dbReference>
<evidence type="ECO:0000256" key="6">
    <source>
        <dbReference type="HAMAP-Rule" id="MF_01965"/>
    </source>
</evidence>
<proteinExistence type="inferred from homology"/>
<evidence type="ECO:0000313" key="9">
    <source>
        <dbReference type="Proteomes" id="UP000178092"/>
    </source>
</evidence>
<comment type="similarity">
    <text evidence="6">Belongs to the NnrD/CARKD family.</text>
</comment>
<comment type="subunit">
    <text evidence="6">Homotetramer.</text>
</comment>
<evidence type="ECO:0000256" key="1">
    <source>
        <dbReference type="ARBA" id="ARBA00022741"/>
    </source>
</evidence>
<dbReference type="Pfam" id="PF01256">
    <property type="entry name" value="Carb_kinase"/>
    <property type="match status" value="1"/>
</dbReference>
<feature type="domain" description="YjeF C-terminal" evidence="7">
    <location>
        <begin position="7"/>
        <end position="289"/>
    </location>
</feature>
<dbReference type="GO" id="GO:0110051">
    <property type="term" value="P:metabolite repair"/>
    <property type="evidence" value="ECO:0007669"/>
    <property type="project" value="TreeGrafter"/>
</dbReference>
<gene>
    <name evidence="6" type="primary">nnrD</name>
    <name evidence="8" type="ORF">A3C04_02710</name>
</gene>
<evidence type="ECO:0000259" key="7">
    <source>
        <dbReference type="PROSITE" id="PS51383"/>
    </source>
</evidence>
<dbReference type="PANTHER" id="PTHR12592">
    <property type="entry name" value="ATP-DEPENDENT (S)-NAD(P)H-HYDRATE DEHYDRATASE FAMILY MEMBER"/>
    <property type="match status" value="1"/>
</dbReference>
<comment type="catalytic activity">
    <reaction evidence="6">
        <text>(6S)-NADPHX + ADP = AMP + phosphate + NADPH + H(+)</text>
        <dbReference type="Rhea" id="RHEA:32235"/>
        <dbReference type="ChEBI" id="CHEBI:15378"/>
        <dbReference type="ChEBI" id="CHEBI:43474"/>
        <dbReference type="ChEBI" id="CHEBI:57783"/>
        <dbReference type="ChEBI" id="CHEBI:64076"/>
        <dbReference type="ChEBI" id="CHEBI:456215"/>
        <dbReference type="ChEBI" id="CHEBI:456216"/>
        <dbReference type="EC" id="4.2.1.136"/>
    </reaction>
</comment>
<dbReference type="Gene3D" id="3.40.1190.20">
    <property type="match status" value="1"/>
</dbReference>
<comment type="caution">
    <text evidence="8">The sequence shown here is derived from an EMBL/GenBank/DDBJ whole genome shotgun (WGS) entry which is preliminary data.</text>
</comment>
<comment type="caution">
    <text evidence="6">Lacks conserved residue(s) required for the propagation of feature annotation.</text>
</comment>
<dbReference type="PROSITE" id="PS51383">
    <property type="entry name" value="YJEF_C_3"/>
    <property type="match status" value="1"/>
</dbReference>
<name>A0A1G2QXX3_9BACT</name>
<protein>
    <recommendedName>
        <fullName evidence="6">ADP-dependent (S)-NAD(P)H-hydrate dehydratase</fullName>
        <ecNumber evidence="6">4.2.1.136</ecNumber>
    </recommendedName>
    <alternativeName>
        <fullName evidence="6">ADP-dependent NAD(P)HX dehydratase</fullName>
    </alternativeName>
</protein>
<evidence type="ECO:0000256" key="4">
    <source>
        <dbReference type="ARBA" id="ARBA00023027"/>
    </source>
</evidence>
<dbReference type="GO" id="GO:0046496">
    <property type="term" value="P:nicotinamide nucleotide metabolic process"/>
    <property type="evidence" value="ECO:0007669"/>
    <property type="project" value="UniProtKB-UniRule"/>
</dbReference>
<accession>A0A1G2QXX3</accession>
<keyword evidence="3 6" id="KW-0521">NADP</keyword>
<evidence type="ECO:0000256" key="3">
    <source>
        <dbReference type="ARBA" id="ARBA00022857"/>
    </source>
</evidence>
<keyword evidence="1 6" id="KW-0547">Nucleotide-binding</keyword>
<dbReference type="Proteomes" id="UP000178092">
    <property type="component" value="Unassembled WGS sequence"/>
</dbReference>
<keyword evidence="5 6" id="KW-0456">Lyase</keyword>
<dbReference type="PANTHER" id="PTHR12592:SF0">
    <property type="entry name" value="ATP-DEPENDENT (S)-NAD(P)H-HYDRATE DEHYDRATASE"/>
    <property type="match status" value="1"/>
</dbReference>
<feature type="binding site" evidence="6">
    <location>
        <position position="232"/>
    </location>
    <ligand>
        <name>AMP</name>
        <dbReference type="ChEBI" id="CHEBI:456215"/>
    </ligand>
</feature>
<dbReference type="HAMAP" id="MF_01965">
    <property type="entry name" value="NADHX_dehydratase"/>
    <property type="match status" value="1"/>
</dbReference>
<feature type="binding site" evidence="6">
    <location>
        <position position="233"/>
    </location>
    <ligand>
        <name>(6S)-NADPHX</name>
        <dbReference type="ChEBI" id="CHEBI:64076"/>
    </ligand>
</feature>
<organism evidence="8 9">
    <name type="scientific">Candidatus Wildermuthbacteria bacterium RIFCSPHIGHO2_02_FULL_45_25</name>
    <dbReference type="NCBI Taxonomy" id="1802450"/>
    <lineage>
        <taxon>Bacteria</taxon>
        <taxon>Candidatus Wildermuthiibacteriota</taxon>
    </lineage>
</organism>
<comment type="catalytic activity">
    <reaction evidence="6">
        <text>(6S)-NADHX + ADP = AMP + phosphate + NADH + H(+)</text>
        <dbReference type="Rhea" id="RHEA:32223"/>
        <dbReference type="ChEBI" id="CHEBI:15378"/>
        <dbReference type="ChEBI" id="CHEBI:43474"/>
        <dbReference type="ChEBI" id="CHEBI:57945"/>
        <dbReference type="ChEBI" id="CHEBI:64074"/>
        <dbReference type="ChEBI" id="CHEBI:456215"/>
        <dbReference type="ChEBI" id="CHEBI:456216"/>
        <dbReference type="EC" id="4.2.1.136"/>
    </reaction>
</comment>
<dbReference type="InterPro" id="IPR029056">
    <property type="entry name" value="Ribokinase-like"/>
</dbReference>
<evidence type="ECO:0000256" key="5">
    <source>
        <dbReference type="ARBA" id="ARBA00023239"/>
    </source>
</evidence>
<dbReference type="EMBL" id="MHTV01000044">
    <property type="protein sequence ID" value="OHA65484.1"/>
    <property type="molecule type" value="Genomic_DNA"/>
</dbReference>
<keyword evidence="2 6" id="KW-0067">ATP-binding</keyword>
<sequence length="289" mass="30815">MAIRTITQQDVKAVYKQRPAEVKKYDYGLMLVVGGSEFYSGAPALSALAGWRAGVDMVYVIAPKRAADIIASFTPILAAYPVDGDYLGSQHLSLLLARALAAKEVARENASVVIGGGLGRTEETLQMVSQFLEQVEIPVVVDADAIHAVAKNKQSIMDKPFVLTPNTFEFALLTGREVRELPHEKRIEVVREEAKKLHTTIVLKAKTDIISNGEGVLLVEAGSPYLSIGGTGDTLAGIIGALLARKVDLMAAAAVGAYINSAAGELAGRKRKDSMIATDVIEEITNVIA</sequence>
<comment type="function">
    <text evidence="6">Catalyzes the dehydration of the S-form of NAD(P)HX at the expense of ADP, which is converted to AMP. Together with NAD(P)HX epimerase, which catalyzes the epimerization of the S- and R-forms, the enzyme allows the repair of both epimers of NAD(P)HX, a damaged form of NAD(P)H that is a result of enzymatic or heat-dependent hydration.</text>
</comment>
<dbReference type="AlphaFoldDB" id="A0A1G2QXX3"/>
<dbReference type="GO" id="GO:0005524">
    <property type="term" value="F:ATP binding"/>
    <property type="evidence" value="ECO:0007669"/>
    <property type="project" value="UniProtKB-KW"/>
</dbReference>
<feature type="binding site" evidence="6">
    <location>
        <position position="117"/>
    </location>
    <ligand>
        <name>(6S)-NADPHX</name>
        <dbReference type="ChEBI" id="CHEBI:64076"/>
    </ligand>
</feature>
<evidence type="ECO:0000313" key="8">
    <source>
        <dbReference type="EMBL" id="OHA65484.1"/>
    </source>
</evidence>
<feature type="binding site" evidence="6">
    <location>
        <position position="42"/>
    </location>
    <ligand>
        <name>(6S)-NADPHX</name>
        <dbReference type="ChEBI" id="CHEBI:64076"/>
    </ligand>
</feature>